<dbReference type="GO" id="GO:0004792">
    <property type="term" value="F:thiosulfate-cyanide sulfurtransferase activity"/>
    <property type="evidence" value="ECO:0007669"/>
    <property type="project" value="UniProtKB-EC"/>
</dbReference>
<dbReference type="PANTHER" id="PTHR43031:SF17">
    <property type="entry name" value="SULFURTRANSFERASE YTWF-RELATED"/>
    <property type="match status" value="1"/>
</dbReference>
<keyword evidence="3" id="KW-1185">Reference proteome</keyword>
<proteinExistence type="predicted"/>
<evidence type="ECO:0000313" key="3">
    <source>
        <dbReference type="Proteomes" id="UP000318053"/>
    </source>
</evidence>
<dbReference type="EC" id="2.8.1.1" evidence="2"/>
<protein>
    <submittedName>
        <fullName evidence="2">Thiosulfate sulfurtransferase PspE</fullName>
        <ecNumber evidence="2">2.8.1.1</ecNumber>
    </submittedName>
</protein>
<dbReference type="SUPFAM" id="SSF52821">
    <property type="entry name" value="Rhodanese/Cell cycle control phosphatase"/>
    <property type="match status" value="1"/>
</dbReference>
<dbReference type="OrthoDB" id="9800872at2"/>
<feature type="domain" description="Rhodanese" evidence="1">
    <location>
        <begin position="22"/>
        <end position="112"/>
    </location>
</feature>
<reference evidence="2 3" key="1">
    <citation type="submission" date="2019-02" db="EMBL/GenBank/DDBJ databases">
        <title>Deep-cultivation of Planctomycetes and their phenomic and genomic characterization uncovers novel biology.</title>
        <authorList>
            <person name="Wiegand S."/>
            <person name="Jogler M."/>
            <person name="Boedeker C."/>
            <person name="Pinto D."/>
            <person name="Vollmers J."/>
            <person name="Rivas-Marin E."/>
            <person name="Kohn T."/>
            <person name="Peeters S.H."/>
            <person name="Heuer A."/>
            <person name="Rast P."/>
            <person name="Oberbeckmann S."/>
            <person name="Bunk B."/>
            <person name="Jeske O."/>
            <person name="Meyerdierks A."/>
            <person name="Storesund J.E."/>
            <person name="Kallscheuer N."/>
            <person name="Luecker S."/>
            <person name="Lage O.M."/>
            <person name="Pohl T."/>
            <person name="Merkel B.J."/>
            <person name="Hornburger P."/>
            <person name="Mueller R.-W."/>
            <person name="Bruemmer F."/>
            <person name="Labrenz M."/>
            <person name="Spormann A.M."/>
            <person name="Op Den Camp H."/>
            <person name="Overmann J."/>
            <person name="Amann R."/>
            <person name="Jetten M.S.M."/>
            <person name="Mascher T."/>
            <person name="Medema M.H."/>
            <person name="Devos D.P."/>
            <person name="Kaster A.-K."/>
            <person name="Ovreas L."/>
            <person name="Rohde M."/>
            <person name="Galperin M.Y."/>
            <person name="Jogler C."/>
        </authorList>
    </citation>
    <scope>NUCLEOTIDE SEQUENCE [LARGE SCALE GENOMIC DNA]</scope>
    <source>
        <strain evidence="2 3">CA85</strain>
    </source>
</reference>
<accession>A0A5C5XPN0</accession>
<dbReference type="AlphaFoldDB" id="A0A5C5XPN0"/>
<organism evidence="2 3">
    <name type="scientific">Allorhodopirellula solitaria</name>
    <dbReference type="NCBI Taxonomy" id="2527987"/>
    <lineage>
        <taxon>Bacteria</taxon>
        <taxon>Pseudomonadati</taxon>
        <taxon>Planctomycetota</taxon>
        <taxon>Planctomycetia</taxon>
        <taxon>Pirellulales</taxon>
        <taxon>Pirellulaceae</taxon>
        <taxon>Allorhodopirellula</taxon>
    </lineage>
</organism>
<dbReference type="PANTHER" id="PTHR43031">
    <property type="entry name" value="FAD-DEPENDENT OXIDOREDUCTASE"/>
    <property type="match status" value="1"/>
</dbReference>
<evidence type="ECO:0000313" key="2">
    <source>
        <dbReference type="EMBL" id="TWT65186.1"/>
    </source>
</evidence>
<dbReference type="EMBL" id="SJPK01000007">
    <property type="protein sequence ID" value="TWT65186.1"/>
    <property type="molecule type" value="Genomic_DNA"/>
</dbReference>
<dbReference type="InterPro" id="IPR036873">
    <property type="entry name" value="Rhodanese-like_dom_sf"/>
</dbReference>
<gene>
    <name evidence="2" type="primary">pspE</name>
    <name evidence="2" type="ORF">CA85_30950</name>
</gene>
<dbReference type="Gene3D" id="3.40.250.10">
    <property type="entry name" value="Rhodanese-like domain"/>
    <property type="match status" value="1"/>
</dbReference>
<dbReference type="Proteomes" id="UP000318053">
    <property type="component" value="Unassembled WGS sequence"/>
</dbReference>
<dbReference type="RefSeq" id="WP_146392049.1">
    <property type="nucleotide sequence ID" value="NZ_SJPK01000007.1"/>
</dbReference>
<keyword evidence="2" id="KW-0808">Transferase</keyword>
<dbReference type="Pfam" id="PF00581">
    <property type="entry name" value="Rhodanese"/>
    <property type="match status" value="1"/>
</dbReference>
<sequence length="114" mass="12996">MNDSDEFPIEISVAQLDEMRQTDDAFILLDVREPHEYETAKIEGSRLLPMSELQARIEELLPHRDDHLVVQCHHGGRSMQVVQALRQAGFSRVQNLAGGIDQWSIQVDSAVPRY</sequence>
<comment type="caution">
    <text evidence="2">The sequence shown here is derived from an EMBL/GenBank/DDBJ whole genome shotgun (WGS) entry which is preliminary data.</text>
</comment>
<dbReference type="InterPro" id="IPR050229">
    <property type="entry name" value="GlpE_sulfurtransferase"/>
</dbReference>
<dbReference type="InterPro" id="IPR001763">
    <property type="entry name" value="Rhodanese-like_dom"/>
</dbReference>
<dbReference type="SMART" id="SM00450">
    <property type="entry name" value="RHOD"/>
    <property type="match status" value="1"/>
</dbReference>
<evidence type="ECO:0000259" key="1">
    <source>
        <dbReference type="PROSITE" id="PS50206"/>
    </source>
</evidence>
<dbReference type="PROSITE" id="PS50206">
    <property type="entry name" value="RHODANESE_3"/>
    <property type="match status" value="1"/>
</dbReference>
<name>A0A5C5XPN0_9BACT</name>